<dbReference type="OrthoDB" id="4227485at2759"/>
<evidence type="ECO:0000313" key="1">
    <source>
        <dbReference type="EMBL" id="EAW11465.1"/>
    </source>
</evidence>
<gene>
    <name evidence="1" type="ORF">ACLA_091630</name>
</gene>
<evidence type="ECO:0000313" key="2">
    <source>
        <dbReference type="Proteomes" id="UP000006701"/>
    </source>
</evidence>
<dbReference type="AlphaFoldDB" id="A1CF16"/>
<protein>
    <submittedName>
        <fullName evidence="1">Uncharacterized protein</fullName>
    </submittedName>
</protein>
<dbReference type="EMBL" id="DS027052">
    <property type="protein sequence ID" value="EAW11465.1"/>
    <property type="molecule type" value="Genomic_DNA"/>
</dbReference>
<reference evidence="1 2" key="1">
    <citation type="journal article" date="2008" name="PLoS Genet.">
        <title>Genomic islands in the pathogenic filamentous fungus Aspergillus fumigatus.</title>
        <authorList>
            <person name="Fedorova N.D."/>
            <person name="Khaldi N."/>
            <person name="Joardar V.S."/>
            <person name="Maiti R."/>
            <person name="Amedeo P."/>
            <person name="Anderson M.J."/>
            <person name="Crabtree J."/>
            <person name="Silva J.C."/>
            <person name="Badger J.H."/>
            <person name="Albarraq A."/>
            <person name="Angiuoli S."/>
            <person name="Bussey H."/>
            <person name="Bowyer P."/>
            <person name="Cotty P.J."/>
            <person name="Dyer P.S."/>
            <person name="Egan A."/>
            <person name="Galens K."/>
            <person name="Fraser-Liggett C.M."/>
            <person name="Haas B.J."/>
            <person name="Inman J.M."/>
            <person name="Kent R."/>
            <person name="Lemieux S."/>
            <person name="Malavazi I."/>
            <person name="Orvis J."/>
            <person name="Roemer T."/>
            <person name="Ronning C.M."/>
            <person name="Sundaram J.P."/>
            <person name="Sutton G."/>
            <person name="Turner G."/>
            <person name="Venter J.C."/>
            <person name="White O.R."/>
            <person name="Whitty B.R."/>
            <person name="Youngman P."/>
            <person name="Wolfe K.H."/>
            <person name="Goldman G.H."/>
            <person name="Wortman J.R."/>
            <person name="Jiang B."/>
            <person name="Denning D.W."/>
            <person name="Nierman W.C."/>
        </authorList>
    </citation>
    <scope>NUCLEOTIDE SEQUENCE [LARGE SCALE GENOMIC DNA]</scope>
    <source>
        <strain evidence="2">ATCC 1007 / CBS 513.65 / DSM 816 / NCTC 3887 / NRRL 1</strain>
    </source>
</reference>
<dbReference type="GeneID" id="4705132"/>
<dbReference type="KEGG" id="act:ACLA_091630"/>
<dbReference type="VEuPathDB" id="FungiDB:ACLA_091630"/>
<dbReference type="STRING" id="344612.A1CF16"/>
<proteinExistence type="predicted"/>
<dbReference type="InterPro" id="IPR022198">
    <property type="entry name" value="DUF3723"/>
</dbReference>
<dbReference type="RefSeq" id="XP_001272891.1">
    <property type="nucleotide sequence ID" value="XM_001272890.1"/>
</dbReference>
<name>A1CF16_ASPCL</name>
<sequence>MQSSFQSRVEREEQSLEAYREDRYHGSARVRLDCISFESGFSQLMSDGRNSIRMERILEIQGCLQVNRDYHVPVLVSSADWGHRIRFSETGGGRLPELIVPLDTVLHAMNHESLISAARKWLSPQNRWWVVDVYVEDQGSYAGAPELLNTTGLLCPAPENAETDMDLGRRQLGVRLVRALREQFRNERQPPDGLIYYKLRLYEGALDQPADRDAANKWWAILQNNPATKKHKYLRAFFRHGCFPQAFDALLPIPGLWAGMQIGVLHTLLSLRCDEEILSYLDHIGCTFVTRIFGDDTELAAGADAASVQMLQSRVPRVSNRDLDFLQKRMNDGTLFPSIQDSTKRDAVWNRLQTIDVPIPTLQTFFSDLRYLAIARKVMRALLQINNPRTKMSIDERLGSQHHMIGRLPLGEGKRVIQQGLRELWRFSFQYGLEMTGTARLQPRDHRTQGAAAIIPDVTASMDRTRLWQHFFWLADHEGFSIPSLDGFGAQLMDLPMVPAVADSPENWSEDEPIYR</sequence>
<accession>A1CF16</accession>
<dbReference type="eggNOG" id="ENOG502S0KD">
    <property type="taxonomic scope" value="Eukaryota"/>
</dbReference>
<dbReference type="Pfam" id="PF12520">
    <property type="entry name" value="DUF3723"/>
    <property type="match status" value="1"/>
</dbReference>
<dbReference type="OMA" id="ERIMSTQ"/>
<organism evidence="1 2">
    <name type="scientific">Aspergillus clavatus (strain ATCC 1007 / CBS 513.65 / DSM 816 / NCTC 3887 / NRRL 1 / QM 1276 / 107)</name>
    <dbReference type="NCBI Taxonomy" id="344612"/>
    <lineage>
        <taxon>Eukaryota</taxon>
        <taxon>Fungi</taxon>
        <taxon>Dikarya</taxon>
        <taxon>Ascomycota</taxon>
        <taxon>Pezizomycotina</taxon>
        <taxon>Eurotiomycetes</taxon>
        <taxon>Eurotiomycetidae</taxon>
        <taxon>Eurotiales</taxon>
        <taxon>Aspergillaceae</taxon>
        <taxon>Aspergillus</taxon>
        <taxon>Aspergillus subgen. Fumigati</taxon>
    </lineage>
</organism>
<keyword evidence="2" id="KW-1185">Reference proteome</keyword>
<dbReference type="HOGENOM" id="CLU_004286_7_2_1"/>
<dbReference type="Proteomes" id="UP000006701">
    <property type="component" value="Unassembled WGS sequence"/>
</dbReference>